<feature type="compositionally biased region" description="Low complexity" evidence="1">
    <location>
        <begin position="78"/>
        <end position="91"/>
    </location>
</feature>
<accession>A0A290YZW3</accession>
<reference evidence="2" key="1">
    <citation type="submission" date="2017-09" db="EMBL/GenBank/DDBJ databases">
        <title>Complete Genome Sequence of ansamitocin-producing Bacterium Actinosynnema pretiosum X47.</title>
        <authorList>
            <person name="Cao G."/>
            <person name="Zong G."/>
            <person name="Zhong C."/>
            <person name="Fu J."/>
        </authorList>
    </citation>
    <scope>NUCLEOTIDE SEQUENCE [LARGE SCALE GENOMIC DNA]</scope>
    <source>
        <strain evidence="2">X47</strain>
    </source>
</reference>
<protein>
    <submittedName>
        <fullName evidence="2">Uncharacterized protein</fullName>
    </submittedName>
</protein>
<evidence type="ECO:0000313" key="3">
    <source>
        <dbReference type="Proteomes" id="UP000218505"/>
    </source>
</evidence>
<feature type="compositionally biased region" description="Polar residues" evidence="1">
    <location>
        <begin position="95"/>
        <end position="109"/>
    </location>
</feature>
<feature type="compositionally biased region" description="Gly residues" evidence="1">
    <location>
        <begin position="18"/>
        <end position="46"/>
    </location>
</feature>
<evidence type="ECO:0000313" key="2">
    <source>
        <dbReference type="EMBL" id="ATE52295.1"/>
    </source>
</evidence>
<keyword evidence="3" id="KW-1185">Reference proteome</keyword>
<dbReference type="Proteomes" id="UP000218505">
    <property type="component" value="Chromosome"/>
</dbReference>
<proteinExistence type="predicted"/>
<dbReference type="AlphaFoldDB" id="A0A290YZW3"/>
<feature type="region of interest" description="Disordered" evidence="1">
    <location>
        <begin position="1"/>
        <end position="109"/>
    </location>
</feature>
<evidence type="ECO:0000256" key="1">
    <source>
        <dbReference type="SAM" id="MobiDB-lite"/>
    </source>
</evidence>
<dbReference type="KEGG" id="apre:CNX65_02435"/>
<dbReference type="EMBL" id="CP023445">
    <property type="protein sequence ID" value="ATE52295.1"/>
    <property type="molecule type" value="Genomic_DNA"/>
</dbReference>
<gene>
    <name evidence="2" type="ORF">CNX65_02435</name>
</gene>
<organism evidence="2 3">
    <name type="scientific">Actinosynnema pretiosum</name>
    <dbReference type="NCBI Taxonomy" id="42197"/>
    <lineage>
        <taxon>Bacteria</taxon>
        <taxon>Bacillati</taxon>
        <taxon>Actinomycetota</taxon>
        <taxon>Actinomycetes</taxon>
        <taxon>Pseudonocardiales</taxon>
        <taxon>Pseudonocardiaceae</taxon>
        <taxon>Actinosynnema</taxon>
    </lineage>
</organism>
<sequence length="109" mass="10045">MVAPEGLTGVGRAAEGPSGEGGCAGHGGWCAAGLPGGAGWPSGGRGPVPVASGRASARAKGTVGSPHGAWRGTGGAAAGRRALAGVASGRAVPENSVTTDSFGTSAGPL</sequence>
<name>A0A290YZW3_9PSEU</name>